<dbReference type="GO" id="GO:0008137">
    <property type="term" value="F:NADH dehydrogenase (ubiquinone) activity"/>
    <property type="evidence" value="ECO:0007669"/>
    <property type="project" value="UniProtKB-EC"/>
</dbReference>
<reference evidence="19" key="1">
    <citation type="journal article" date="2013" name="Genome Biol. Evol.">
        <title>Deep Sequencing of Mixed Total DNA without Barcodes Allows Efficient Assembly of Highly Plastic Ascidian Mitochondrial Genomes.</title>
        <authorList>
            <person name="Rubinstein N."/>
            <person name="Feldstein T."/>
            <person name="Shenkar N."/>
            <person name="Botero Castro F."/>
            <person name="Griggio F."/>
            <person name="Mastrototaro F."/>
            <person name="Delsuc F."/>
            <person name="Douzery E.J.P."/>
            <person name="Gissi C."/>
            <person name="Huchon D."/>
        </authorList>
    </citation>
    <scope>NUCLEOTIDE SEQUENCE</scope>
    <source>
        <tissue evidence="19">Gonad</tissue>
    </source>
</reference>
<name>S0DF54_POLMY</name>
<evidence type="ECO:0000256" key="11">
    <source>
        <dbReference type="ARBA" id="ARBA00022989"/>
    </source>
</evidence>
<dbReference type="GO" id="GO:0006120">
    <property type="term" value="P:mitochondrial electron transport, NADH to ubiquinone"/>
    <property type="evidence" value="ECO:0007669"/>
    <property type="project" value="TreeGrafter"/>
</dbReference>
<dbReference type="EMBL" id="HF548556">
    <property type="protein sequence ID" value="CCO25749.1"/>
    <property type="molecule type" value="Genomic_DNA"/>
</dbReference>
<dbReference type="InterPro" id="IPR050175">
    <property type="entry name" value="Complex_I_Subunit_2"/>
</dbReference>
<keyword evidence="13" id="KW-0830">Ubiquinone</keyword>
<evidence type="ECO:0000256" key="14">
    <source>
        <dbReference type="ARBA" id="ARBA00023128"/>
    </source>
</evidence>
<evidence type="ECO:0000256" key="1">
    <source>
        <dbReference type="ARBA" id="ARBA00004448"/>
    </source>
</evidence>
<protein>
    <recommendedName>
        <fullName evidence="4">NADH-ubiquinone oxidoreductase chain 2</fullName>
        <ecNumber evidence="3">7.1.1.2</ecNumber>
    </recommendedName>
    <alternativeName>
        <fullName evidence="16">NADH dehydrogenase subunit 2</fullName>
    </alternativeName>
</protein>
<feature type="transmembrane region" description="Helical" evidence="18">
    <location>
        <begin position="269"/>
        <end position="291"/>
    </location>
</feature>
<feature type="transmembrane region" description="Helical" evidence="18">
    <location>
        <begin position="311"/>
        <end position="334"/>
    </location>
</feature>
<evidence type="ECO:0000256" key="4">
    <source>
        <dbReference type="ARBA" id="ARBA00021008"/>
    </source>
</evidence>
<evidence type="ECO:0000256" key="2">
    <source>
        <dbReference type="ARBA" id="ARBA00007012"/>
    </source>
</evidence>
<keyword evidence="9" id="KW-1278">Translocase</keyword>
<comment type="subcellular location">
    <subcellularLocation>
        <location evidence="1">Mitochondrion inner membrane</location>
        <topology evidence="1">Multi-pass membrane protein</topology>
    </subcellularLocation>
</comment>
<evidence type="ECO:0000256" key="10">
    <source>
        <dbReference type="ARBA" id="ARBA00022982"/>
    </source>
</evidence>
<evidence type="ECO:0000256" key="6">
    <source>
        <dbReference type="ARBA" id="ARBA00022660"/>
    </source>
</evidence>
<evidence type="ECO:0000256" key="9">
    <source>
        <dbReference type="ARBA" id="ARBA00022967"/>
    </source>
</evidence>
<evidence type="ECO:0000256" key="12">
    <source>
        <dbReference type="ARBA" id="ARBA00023027"/>
    </source>
</evidence>
<evidence type="ECO:0000256" key="18">
    <source>
        <dbReference type="SAM" id="Phobius"/>
    </source>
</evidence>
<feature type="transmembrane region" description="Helical" evidence="18">
    <location>
        <begin position="183"/>
        <end position="212"/>
    </location>
</feature>
<comment type="similarity">
    <text evidence="2">Belongs to the complex I subunit 2 family.</text>
</comment>
<feature type="transmembrane region" description="Helical" evidence="18">
    <location>
        <begin position="80"/>
        <end position="99"/>
    </location>
</feature>
<organism evidence="19">
    <name type="scientific">Polycarpa mytiligera</name>
    <name type="common">Ascidian</name>
    <dbReference type="NCBI Taxonomy" id="569436"/>
    <lineage>
        <taxon>Eukaryota</taxon>
        <taxon>Metazoa</taxon>
        <taxon>Chordata</taxon>
        <taxon>Tunicata</taxon>
        <taxon>Ascidiacea</taxon>
        <taxon>Stolidobranchia</taxon>
        <taxon>Styelidae</taxon>
        <taxon>Polycarpa</taxon>
    </lineage>
</organism>
<evidence type="ECO:0000256" key="3">
    <source>
        <dbReference type="ARBA" id="ARBA00012944"/>
    </source>
</evidence>
<evidence type="ECO:0000256" key="16">
    <source>
        <dbReference type="ARBA" id="ARBA00031028"/>
    </source>
</evidence>
<keyword evidence="5" id="KW-0813">Transport</keyword>
<feature type="transmembrane region" description="Helical" evidence="18">
    <location>
        <begin position="140"/>
        <end position="163"/>
    </location>
</feature>
<keyword evidence="8" id="KW-0999">Mitochondrion inner membrane</keyword>
<keyword evidence="11 18" id="KW-1133">Transmembrane helix</keyword>
<dbReference type="EC" id="7.1.1.2" evidence="3"/>
<sequence>MFLFFFIIMVVLGLMLLDVLYMWVLLEVVFFGVVGILVYLGGKKLTMNGVVYYFFVQAMGGLILILSFLSEVCMYGNMYLLNNCIGVLNFFSCLMGLMIKLGFYPFYIQILIIMSLLNFKQNLVFLVYPKLLPLMMMYDIIQQGSALFIVFVFSCFLLVVSSVQGVITTDIRAILGWSGMSQLSWMVLSIFSNLFIFLVFFFFYSYVLIFFVESLNSMGEGFFFGFGSLGVGGSIEYMVFLMLIMMSGLAPFLFFYLKVLLVFSFPTGFYKAGLLLVLIVTIGVLFFYLRLMQYIIGVGYTSGFFKVMGGSLNFSGGFIMLFFGFLGGGVLLLLI</sequence>
<keyword evidence="15 18" id="KW-0472">Membrane</keyword>
<accession>S0DF54</accession>
<evidence type="ECO:0000313" key="19">
    <source>
        <dbReference type="EMBL" id="CCO25749.1"/>
    </source>
</evidence>
<evidence type="ECO:0000256" key="13">
    <source>
        <dbReference type="ARBA" id="ARBA00023075"/>
    </source>
</evidence>
<keyword evidence="7 18" id="KW-0812">Transmembrane</keyword>
<dbReference type="PANTHER" id="PTHR46552">
    <property type="entry name" value="NADH-UBIQUINONE OXIDOREDUCTASE CHAIN 2"/>
    <property type="match status" value="1"/>
</dbReference>
<proteinExistence type="inferred from homology"/>
<feature type="transmembrane region" description="Helical" evidence="18">
    <location>
        <begin position="50"/>
        <end position="68"/>
    </location>
</feature>
<geneLocation type="mitochondrion" evidence="19"/>
<dbReference type="AlphaFoldDB" id="S0DF54"/>
<keyword evidence="12" id="KW-0520">NAD</keyword>
<comment type="catalytic activity">
    <reaction evidence="17">
        <text>a ubiquinone + NADH + 5 H(+)(in) = a ubiquinol + NAD(+) + 4 H(+)(out)</text>
        <dbReference type="Rhea" id="RHEA:29091"/>
        <dbReference type="Rhea" id="RHEA-COMP:9565"/>
        <dbReference type="Rhea" id="RHEA-COMP:9566"/>
        <dbReference type="ChEBI" id="CHEBI:15378"/>
        <dbReference type="ChEBI" id="CHEBI:16389"/>
        <dbReference type="ChEBI" id="CHEBI:17976"/>
        <dbReference type="ChEBI" id="CHEBI:57540"/>
        <dbReference type="ChEBI" id="CHEBI:57945"/>
        <dbReference type="EC" id="7.1.1.2"/>
    </reaction>
</comment>
<evidence type="ECO:0000256" key="8">
    <source>
        <dbReference type="ARBA" id="ARBA00022792"/>
    </source>
</evidence>
<evidence type="ECO:0000256" key="17">
    <source>
        <dbReference type="ARBA" id="ARBA00049551"/>
    </source>
</evidence>
<evidence type="ECO:0000256" key="7">
    <source>
        <dbReference type="ARBA" id="ARBA00022692"/>
    </source>
</evidence>
<dbReference type="PANTHER" id="PTHR46552:SF1">
    <property type="entry name" value="NADH-UBIQUINONE OXIDOREDUCTASE CHAIN 2"/>
    <property type="match status" value="1"/>
</dbReference>
<evidence type="ECO:0000256" key="5">
    <source>
        <dbReference type="ARBA" id="ARBA00022448"/>
    </source>
</evidence>
<evidence type="ECO:0000256" key="15">
    <source>
        <dbReference type="ARBA" id="ARBA00023136"/>
    </source>
</evidence>
<dbReference type="GO" id="GO:0005743">
    <property type="term" value="C:mitochondrial inner membrane"/>
    <property type="evidence" value="ECO:0007669"/>
    <property type="project" value="UniProtKB-SubCell"/>
</dbReference>
<keyword evidence="6" id="KW-0679">Respiratory chain</keyword>
<gene>
    <name evidence="19" type="primary">nad2</name>
</gene>
<feature type="transmembrane region" description="Helical" evidence="18">
    <location>
        <begin position="6"/>
        <end position="38"/>
    </location>
</feature>
<keyword evidence="14 19" id="KW-0496">Mitochondrion</keyword>
<keyword evidence="10" id="KW-0249">Electron transport</keyword>